<name>A0A6H5HEF0_9HEMI</name>
<organism evidence="2 3">
    <name type="scientific">Nesidiocoris tenuis</name>
    <dbReference type="NCBI Taxonomy" id="355587"/>
    <lineage>
        <taxon>Eukaryota</taxon>
        <taxon>Metazoa</taxon>
        <taxon>Ecdysozoa</taxon>
        <taxon>Arthropoda</taxon>
        <taxon>Hexapoda</taxon>
        <taxon>Insecta</taxon>
        <taxon>Pterygota</taxon>
        <taxon>Neoptera</taxon>
        <taxon>Paraneoptera</taxon>
        <taxon>Hemiptera</taxon>
        <taxon>Heteroptera</taxon>
        <taxon>Panheteroptera</taxon>
        <taxon>Cimicomorpha</taxon>
        <taxon>Miridae</taxon>
        <taxon>Dicyphina</taxon>
        <taxon>Nesidiocoris</taxon>
    </lineage>
</organism>
<reference evidence="2 3" key="1">
    <citation type="submission" date="2020-02" db="EMBL/GenBank/DDBJ databases">
        <authorList>
            <person name="Ferguson B K."/>
        </authorList>
    </citation>
    <scope>NUCLEOTIDE SEQUENCE [LARGE SCALE GENOMIC DNA]</scope>
</reference>
<keyword evidence="3" id="KW-1185">Reference proteome</keyword>
<gene>
    <name evidence="2" type="ORF">NTEN_LOCUS18692</name>
</gene>
<feature type="region of interest" description="Disordered" evidence="1">
    <location>
        <begin position="1"/>
        <end position="24"/>
    </location>
</feature>
<feature type="compositionally biased region" description="Polar residues" evidence="1">
    <location>
        <begin position="15"/>
        <end position="24"/>
    </location>
</feature>
<protein>
    <submittedName>
        <fullName evidence="2">Uncharacterized protein</fullName>
    </submittedName>
</protein>
<dbReference type="Proteomes" id="UP000479000">
    <property type="component" value="Unassembled WGS sequence"/>
</dbReference>
<proteinExistence type="predicted"/>
<accession>A0A6H5HEF0</accession>
<evidence type="ECO:0000313" key="2">
    <source>
        <dbReference type="EMBL" id="CAB0014240.1"/>
    </source>
</evidence>
<dbReference type="OrthoDB" id="116216at2759"/>
<feature type="non-terminal residue" evidence="2">
    <location>
        <position position="76"/>
    </location>
</feature>
<evidence type="ECO:0000256" key="1">
    <source>
        <dbReference type="SAM" id="MobiDB-lite"/>
    </source>
</evidence>
<evidence type="ECO:0000313" key="3">
    <source>
        <dbReference type="Proteomes" id="UP000479000"/>
    </source>
</evidence>
<sequence>MAQDQDPEISEIKSKIQNNGLSDQQTNTYELRSGILCRVVQRGYRTRCLPIIPHSHRYTVVHNIHESIMHLGSEKT</sequence>
<dbReference type="AlphaFoldDB" id="A0A6H5HEF0"/>
<dbReference type="EMBL" id="CADCXU010027549">
    <property type="protein sequence ID" value="CAB0014240.1"/>
    <property type="molecule type" value="Genomic_DNA"/>
</dbReference>